<dbReference type="InterPro" id="IPR002759">
    <property type="entry name" value="Pop5/Rpp14/Rnp2-like"/>
</dbReference>
<reference evidence="4 5" key="1">
    <citation type="submission" date="2020-02" db="EMBL/GenBank/DDBJ databases">
        <title>Comparative genome analysis reveals the metabolism and evolution of the thermophilic archaeal genus Metallosphaera.</title>
        <authorList>
            <person name="Jiang C."/>
        </authorList>
    </citation>
    <scope>NUCLEOTIDE SEQUENCE [LARGE SCALE GENOMIC DNA]</scope>
    <source>
        <strain evidence="4 5">Ric-A</strain>
    </source>
</reference>
<name>A0A6N0NUQ8_9CREN</name>
<dbReference type="GeneID" id="55641388"/>
<dbReference type="AlphaFoldDB" id="A0A6N0NUQ8"/>
<dbReference type="GO" id="GO:0001682">
    <property type="term" value="P:tRNA 5'-leader removal"/>
    <property type="evidence" value="ECO:0007669"/>
    <property type="project" value="UniProtKB-UniRule"/>
</dbReference>
<dbReference type="EC" id="3.1.26.5" evidence="2"/>
<dbReference type="GO" id="GO:0030677">
    <property type="term" value="C:ribonuclease P complex"/>
    <property type="evidence" value="ECO:0007669"/>
    <property type="project" value="UniProtKB-UniRule"/>
</dbReference>
<dbReference type="EMBL" id="CP049074">
    <property type="protein sequence ID" value="QKQ99904.1"/>
    <property type="molecule type" value="Genomic_DNA"/>
</dbReference>
<keyword evidence="1 2" id="KW-0819">tRNA processing</keyword>
<evidence type="ECO:0000313" key="4">
    <source>
        <dbReference type="EMBL" id="QKQ99904.1"/>
    </source>
</evidence>
<dbReference type="GO" id="GO:0004526">
    <property type="term" value="F:ribonuclease P activity"/>
    <property type="evidence" value="ECO:0007669"/>
    <property type="project" value="UniProtKB-UniRule"/>
</dbReference>
<sequence length="146" mass="16735">MEQMYIDLGFLVWLTLLSVIIFYRTRNSRIPIISYKEKKIRKNKKRYVVFRILTSSKSIDPSQIEFAVRNAVKELLGKIWLEISNPRIIAYNESSLSGIISTNTLGYKVVIASLPLIKTIGNEEVILVPFKTTGSLKKARSLIESR</sequence>
<dbReference type="RefSeq" id="WP_174630341.1">
    <property type="nucleotide sequence ID" value="NZ_CP049074.1"/>
</dbReference>
<organism evidence="4 5">
    <name type="scientific">Metallosphaera tengchongensis</name>
    <dbReference type="NCBI Taxonomy" id="1532350"/>
    <lineage>
        <taxon>Archaea</taxon>
        <taxon>Thermoproteota</taxon>
        <taxon>Thermoprotei</taxon>
        <taxon>Sulfolobales</taxon>
        <taxon>Sulfolobaceae</taxon>
        <taxon>Metallosphaera</taxon>
    </lineage>
</organism>
<keyword evidence="2" id="KW-0540">Nuclease</keyword>
<comment type="function">
    <text evidence="2">Part of ribonuclease P, a protein complex that generates mature tRNA molecules by cleaving their 5'-ends.</text>
</comment>
<comment type="subcellular location">
    <subcellularLocation>
        <location evidence="2">Cytoplasm</location>
    </subcellularLocation>
</comment>
<dbReference type="Pfam" id="PF01900">
    <property type="entry name" value="RNase_P_Rpp14"/>
    <property type="match status" value="1"/>
</dbReference>
<dbReference type="OrthoDB" id="34695at2157"/>
<dbReference type="Proteomes" id="UP000509301">
    <property type="component" value="Chromosome"/>
</dbReference>
<dbReference type="Gene3D" id="3.30.70.3250">
    <property type="entry name" value="Ribonuclease P, Pop5 subunit"/>
    <property type="match status" value="1"/>
</dbReference>
<evidence type="ECO:0000256" key="1">
    <source>
        <dbReference type="ARBA" id="ARBA00022694"/>
    </source>
</evidence>
<protein>
    <recommendedName>
        <fullName evidence="2">Ribonuclease P protein component 2</fullName>
        <shortName evidence="2">RNase P component 2</shortName>
        <ecNumber evidence="2">3.1.26.5</ecNumber>
    </recommendedName>
    <alternativeName>
        <fullName evidence="2">Pop5</fullName>
    </alternativeName>
</protein>
<comment type="similarity">
    <text evidence="2">Belongs to the eukaryotic/archaeal RNase P protein component 2 family.</text>
</comment>
<evidence type="ECO:0000256" key="3">
    <source>
        <dbReference type="SAM" id="Phobius"/>
    </source>
</evidence>
<dbReference type="GO" id="GO:0005737">
    <property type="term" value="C:cytoplasm"/>
    <property type="evidence" value="ECO:0007669"/>
    <property type="project" value="UniProtKB-SubCell"/>
</dbReference>
<dbReference type="InterPro" id="IPR038085">
    <property type="entry name" value="Rnp2-like_sf"/>
</dbReference>
<keyword evidence="3" id="KW-0472">Membrane</keyword>
<proteinExistence type="inferred from homology"/>
<dbReference type="KEGG" id="mten:GWK48_05520"/>
<keyword evidence="2" id="KW-0255">Endonuclease</keyword>
<keyword evidence="2" id="KW-0378">Hydrolase</keyword>
<dbReference type="HAMAP" id="MF_00755">
    <property type="entry name" value="RNase_P_2"/>
    <property type="match status" value="1"/>
</dbReference>
<accession>A0A6N0NUQ8</accession>
<comment type="subunit">
    <text evidence="2">Consists of a catalytic RNA component and at least 4-5 protein subunits.</text>
</comment>
<gene>
    <name evidence="2" type="primary">rnp2</name>
    <name evidence="4" type="ORF">GWK48_05520</name>
</gene>
<evidence type="ECO:0000313" key="5">
    <source>
        <dbReference type="Proteomes" id="UP000509301"/>
    </source>
</evidence>
<keyword evidence="3" id="KW-1133">Transmembrane helix</keyword>
<keyword evidence="3" id="KW-0812">Transmembrane</keyword>
<evidence type="ECO:0000256" key="2">
    <source>
        <dbReference type="HAMAP-Rule" id="MF_00755"/>
    </source>
</evidence>
<keyword evidence="2" id="KW-0963">Cytoplasm</keyword>
<keyword evidence="5" id="KW-1185">Reference proteome</keyword>
<dbReference type="SUPFAM" id="SSF160350">
    <property type="entry name" value="Rnp2-like"/>
    <property type="match status" value="1"/>
</dbReference>
<feature type="transmembrane region" description="Helical" evidence="3">
    <location>
        <begin position="6"/>
        <end position="23"/>
    </location>
</feature>
<comment type="catalytic activity">
    <reaction evidence="2">
        <text>Endonucleolytic cleavage of RNA, removing 5'-extranucleotides from tRNA precursor.</text>
        <dbReference type="EC" id="3.1.26.5"/>
    </reaction>
</comment>